<keyword evidence="1" id="KW-1133">Transmembrane helix</keyword>
<protein>
    <submittedName>
        <fullName evidence="2">Uncharacterized membrane protein YhaH (DUF805 family)</fullName>
    </submittedName>
</protein>
<feature type="transmembrane region" description="Helical" evidence="1">
    <location>
        <begin position="72"/>
        <end position="93"/>
    </location>
</feature>
<keyword evidence="1" id="KW-0812">Transmembrane</keyword>
<evidence type="ECO:0000256" key="1">
    <source>
        <dbReference type="SAM" id="Phobius"/>
    </source>
</evidence>
<dbReference type="PANTHER" id="PTHR34980">
    <property type="entry name" value="INNER MEMBRANE PROTEIN-RELATED-RELATED"/>
    <property type="match status" value="1"/>
</dbReference>
<keyword evidence="1" id="KW-0472">Membrane</keyword>
<gene>
    <name evidence="2" type="ORF">C7384_11313</name>
</gene>
<dbReference type="RefSeq" id="WP_089940136.1">
    <property type="nucleotide sequence ID" value="NZ_CAKOEX010000013.1"/>
</dbReference>
<name>A0A2U1D3W3_9LACO</name>
<comment type="caution">
    <text evidence="2">The sequence shown here is derived from an EMBL/GenBank/DDBJ whole genome shotgun (WGS) entry which is preliminary data.</text>
</comment>
<proteinExistence type="predicted"/>
<evidence type="ECO:0000313" key="2">
    <source>
        <dbReference type="EMBL" id="PVY82358.1"/>
    </source>
</evidence>
<organism evidence="2 3">
    <name type="scientific">Convivina intestini</name>
    <dbReference type="NCBI Taxonomy" id="1505726"/>
    <lineage>
        <taxon>Bacteria</taxon>
        <taxon>Bacillati</taxon>
        <taxon>Bacillota</taxon>
        <taxon>Bacilli</taxon>
        <taxon>Lactobacillales</taxon>
        <taxon>Lactobacillaceae</taxon>
        <taxon>Convivina</taxon>
    </lineage>
</organism>
<dbReference type="EMBL" id="QEKT01000013">
    <property type="protein sequence ID" value="PVY82358.1"/>
    <property type="molecule type" value="Genomic_DNA"/>
</dbReference>
<accession>A0A2U1D3W3</accession>
<feature type="transmembrane region" description="Helical" evidence="1">
    <location>
        <begin position="129"/>
        <end position="148"/>
    </location>
</feature>
<dbReference type="Proteomes" id="UP000245433">
    <property type="component" value="Unassembled WGS sequence"/>
</dbReference>
<feature type="transmembrane region" description="Helical" evidence="1">
    <location>
        <begin position="105"/>
        <end position="123"/>
    </location>
</feature>
<dbReference type="GO" id="GO:0005886">
    <property type="term" value="C:plasma membrane"/>
    <property type="evidence" value="ECO:0007669"/>
    <property type="project" value="TreeGrafter"/>
</dbReference>
<reference evidence="2 3" key="1">
    <citation type="submission" date="2018-04" db="EMBL/GenBank/DDBJ databases">
        <title>Genomic Encyclopedia of Type Strains, Phase IV (KMG-IV): sequencing the most valuable type-strain genomes for metagenomic binning, comparative biology and taxonomic classification.</title>
        <authorList>
            <person name="Goeker M."/>
        </authorList>
    </citation>
    <scope>NUCLEOTIDE SEQUENCE [LARGE SCALE GENOMIC DNA]</scope>
    <source>
        <strain evidence="2 3">DSM 28795</strain>
    </source>
</reference>
<dbReference type="PANTHER" id="PTHR34980:SF2">
    <property type="entry name" value="INNER MEMBRANE PROTEIN YHAH-RELATED"/>
    <property type="match status" value="1"/>
</dbReference>
<dbReference type="Pfam" id="PF05656">
    <property type="entry name" value="DUF805"/>
    <property type="match status" value="1"/>
</dbReference>
<evidence type="ECO:0000313" key="3">
    <source>
        <dbReference type="Proteomes" id="UP000245433"/>
    </source>
</evidence>
<keyword evidence="3" id="KW-1185">Reference proteome</keyword>
<feature type="transmembrane region" description="Helical" evidence="1">
    <location>
        <begin position="32"/>
        <end position="52"/>
    </location>
</feature>
<dbReference type="AlphaFoldDB" id="A0A2U1D3W3"/>
<sequence>MISMAQAFKNFWRNYFNFTGTATRAEYWWMTLYLIIFTIFWIPATIMIIIATPAHLTADFTSFWQIFTHSSLLTMIWIFLTVAVFIALAIPSLSLNVRRYRDTGLNEIGVWLLFILTLIFHFYSPHDNVYVRLVPTIVTIITFILTILPTEFLSKIKILGRTH</sequence>
<dbReference type="OrthoDB" id="2143916at2"/>
<dbReference type="InterPro" id="IPR008523">
    <property type="entry name" value="DUF805"/>
</dbReference>